<evidence type="ECO:0000313" key="20">
    <source>
        <dbReference type="EMBL" id="TNY24048.1"/>
    </source>
</evidence>
<keyword evidence="8 17" id="KW-0812">Transmembrane</keyword>
<dbReference type="InterPro" id="IPR023395">
    <property type="entry name" value="MCP_dom_sf"/>
</dbReference>
<dbReference type="AlphaFoldDB" id="A0A5C5G4L3"/>
<dbReference type="OrthoDB" id="541375at2759"/>
<feature type="domain" description="Damage-control phosphatase ARMT1-like metal-binding" evidence="19">
    <location>
        <begin position="328"/>
        <end position="749"/>
    </location>
</feature>
<dbReference type="STRING" id="5288.A0A5C5G4L3"/>
<evidence type="ECO:0000256" key="17">
    <source>
        <dbReference type="PROSITE-ProRule" id="PRU00282"/>
    </source>
</evidence>
<keyword evidence="13" id="KW-0496">Mitochondrion</keyword>
<dbReference type="Proteomes" id="UP000311382">
    <property type="component" value="Unassembled WGS sequence"/>
</dbReference>
<dbReference type="FunFam" id="1.50.40.10:FF:000007">
    <property type="entry name" value="Mitochondrial tricarboxylate transport protein-like"/>
    <property type="match status" value="1"/>
</dbReference>
<dbReference type="GO" id="GO:0006974">
    <property type="term" value="P:DNA damage response"/>
    <property type="evidence" value="ECO:0007669"/>
    <property type="project" value="TreeGrafter"/>
</dbReference>
<evidence type="ECO:0000256" key="3">
    <source>
        <dbReference type="ARBA" id="ARBA00001967"/>
    </source>
</evidence>
<evidence type="ECO:0000256" key="10">
    <source>
        <dbReference type="ARBA" id="ARBA00022737"/>
    </source>
</evidence>
<evidence type="ECO:0000256" key="18">
    <source>
        <dbReference type="SAM" id="MobiDB-lite"/>
    </source>
</evidence>
<evidence type="ECO:0000256" key="1">
    <source>
        <dbReference type="ARBA" id="ARBA00001326"/>
    </source>
</evidence>
<evidence type="ECO:0000313" key="21">
    <source>
        <dbReference type="Proteomes" id="UP000311382"/>
    </source>
</evidence>
<evidence type="ECO:0000256" key="15">
    <source>
        <dbReference type="ARBA" id="ARBA00023211"/>
    </source>
</evidence>
<evidence type="ECO:0000256" key="12">
    <source>
        <dbReference type="ARBA" id="ARBA00022989"/>
    </source>
</evidence>
<comment type="caution">
    <text evidence="20">The sequence shown here is derived from an EMBL/GenBank/DDBJ whole genome shotgun (WGS) entry which is preliminary data.</text>
</comment>
<comment type="catalytic activity">
    <reaction evidence="1">
        <text>beta-D-fructose 1-phosphate + H2O = D-fructose + phosphate</text>
        <dbReference type="Rhea" id="RHEA:35603"/>
        <dbReference type="ChEBI" id="CHEBI:15377"/>
        <dbReference type="ChEBI" id="CHEBI:37721"/>
        <dbReference type="ChEBI" id="CHEBI:43474"/>
        <dbReference type="ChEBI" id="CHEBI:138881"/>
    </reaction>
</comment>
<dbReference type="Gene3D" id="3.40.50.10880">
    <property type="entry name" value="Uncharacterised protein PF01937, DUF89, domain 3"/>
    <property type="match status" value="1"/>
</dbReference>
<keyword evidence="12" id="KW-1133">Transmembrane helix</keyword>
<feature type="compositionally biased region" description="Low complexity" evidence="18">
    <location>
        <begin position="16"/>
        <end position="25"/>
    </location>
</feature>
<dbReference type="InterPro" id="IPR002791">
    <property type="entry name" value="ARMT1-like_metal-bd"/>
</dbReference>
<comment type="similarity">
    <text evidence="6">Belongs to the damage-control phosphatase family. Sugar phosphate phosphatase III subfamily.</text>
</comment>
<dbReference type="EMBL" id="SOZI01000005">
    <property type="protein sequence ID" value="TNY24048.1"/>
    <property type="molecule type" value="Genomic_DNA"/>
</dbReference>
<evidence type="ECO:0000256" key="6">
    <source>
        <dbReference type="ARBA" id="ARBA00009519"/>
    </source>
</evidence>
<feature type="region of interest" description="Disordered" evidence="18">
    <location>
        <begin position="1"/>
        <end position="39"/>
    </location>
</feature>
<dbReference type="GO" id="GO:0016791">
    <property type="term" value="F:phosphatase activity"/>
    <property type="evidence" value="ECO:0007669"/>
    <property type="project" value="TreeGrafter"/>
</dbReference>
<dbReference type="InterPro" id="IPR018108">
    <property type="entry name" value="MCP_transmembrane"/>
</dbReference>
<accession>A0A5C5G4L3</accession>
<evidence type="ECO:0000256" key="9">
    <source>
        <dbReference type="ARBA" id="ARBA00022723"/>
    </source>
</evidence>
<reference evidence="20 21" key="1">
    <citation type="submission" date="2019-03" db="EMBL/GenBank/DDBJ databases">
        <title>Rhodosporidium diobovatum UCD-FST 08-225 genome sequencing, assembly, and annotation.</title>
        <authorList>
            <person name="Fakankun I.U."/>
            <person name="Fristensky B."/>
            <person name="Levin D.B."/>
        </authorList>
    </citation>
    <scope>NUCLEOTIDE SEQUENCE [LARGE SCALE GENOMIC DNA]</scope>
    <source>
        <strain evidence="20 21">UCD-FST 08-225</strain>
    </source>
</reference>
<name>A0A5C5G4L3_9BASI</name>
<evidence type="ECO:0000256" key="7">
    <source>
        <dbReference type="ARBA" id="ARBA00022448"/>
    </source>
</evidence>
<dbReference type="Pfam" id="PF01937">
    <property type="entry name" value="ARMT1-like_dom"/>
    <property type="match status" value="1"/>
</dbReference>
<dbReference type="PANTHER" id="PTHR12260">
    <property type="entry name" value="DAMAGE-CONTROL PHOSPHATASE ARMT1"/>
    <property type="match status" value="1"/>
</dbReference>
<dbReference type="GO" id="GO:0031966">
    <property type="term" value="C:mitochondrial membrane"/>
    <property type="evidence" value="ECO:0007669"/>
    <property type="project" value="UniProtKB-SubCell"/>
</dbReference>
<comment type="catalytic activity">
    <reaction evidence="16">
        <text>beta-D-fructose 6-phosphate = dihydroxyacetone + D-glyceraldehyde 3-phosphate</text>
        <dbReference type="Rhea" id="RHEA:28002"/>
        <dbReference type="ChEBI" id="CHEBI:16016"/>
        <dbReference type="ChEBI" id="CHEBI:57634"/>
        <dbReference type="ChEBI" id="CHEBI:59776"/>
    </reaction>
</comment>
<dbReference type="SUPFAM" id="SSF111321">
    <property type="entry name" value="AF1104-like"/>
    <property type="match status" value="1"/>
</dbReference>
<comment type="cofactor">
    <cofactor evidence="3">
        <name>Ni(2+)</name>
        <dbReference type="ChEBI" id="CHEBI:49786"/>
    </cofactor>
</comment>
<keyword evidence="21" id="KW-1185">Reference proteome</keyword>
<evidence type="ECO:0000256" key="5">
    <source>
        <dbReference type="ARBA" id="ARBA00006375"/>
    </source>
</evidence>
<dbReference type="Gene3D" id="1.50.40.10">
    <property type="entry name" value="Mitochondrial carrier domain"/>
    <property type="match status" value="1"/>
</dbReference>
<dbReference type="Pfam" id="PF00153">
    <property type="entry name" value="Mito_carr"/>
    <property type="match status" value="2"/>
</dbReference>
<sequence>MSNARSKVPSSPPSRPSRACSSHLPLRPPAERSAPPRPHRWSFRWRRRGLRHLPLRVCATPLPPLSLAPPRESSHPPAPPLTDLKTQTQFAHRTTAKPPGLWAITQQTYARHGIAGFYSGVGALVAGNSLKAGVRFLSYDRFKQLLVDDNLSAGLGAGMMEAIFAVTPSETIKTKLIDDQKREVPRYRGLVHGTLSIVKEEGISGIYRGLGPVAARQGANSAVRFTTYGTLKSFVQGSRPGEALPAGITFAIGAVAGVVTVYATMPLDVIKTRMQSLEARTQYRNAFHCAARIFAEEGVVRFWRGATPRLARLVLSGGIVFTVYEKVKRWPQILTTVIDELARINGELATSDKEDDKAKVSEGKGLIHDIGALIYEMRHDRELPPLEPTGLPDDTKEYNDELASWKAQGKGTWFSGVGWLFAECYMYRRLRGLFAATQHWSSFDPFLSQKISTWRSSASGAAALAETLEKLVSAGAHDPSTAAGRDKMRLDLLGMLEVDLWGNATDLSLLTSLTHEEIQQLQSVERGQAFILRNDLDKVVDHVMGLRDGRIDIVLDNSGFELYTDLVLADWLVTLSPFVSRVVLHPKLIPWFVSDVNPHDFTLLLDSLVDEAAFFPPEAGLSDDGRKALRRVGERWKRYVEDGTFSLSVPTGLKMGQEGGEIADFWTSPHPFSDLPSRAPQLLKELQQSSLIVAKGDLNYRKLVGDALWPSTTPFDEALGPLRGKVDLLSLRTNKATTCVGLPKGTEERVEAEDPNWRINGKRVDSPPALALALCSCCRSLSPRSGSPHLSETSSY</sequence>
<evidence type="ECO:0000256" key="16">
    <source>
        <dbReference type="ARBA" id="ARBA00048809"/>
    </source>
</evidence>
<dbReference type="SUPFAM" id="SSF103506">
    <property type="entry name" value="Mitochondrial carrier"/>
    <property type="match status" value="1"/>
</dbReference>
<dbReference type="GO" id="GO:0046872">
    <property type="term" value="F:metal ion binding"/>
    <property type="evidence" value="ECO:0007669"/>
    <property type="project" value="UniProtKB-KW"/>
</dbReference>
<gene>
    <name evidence="20" type="ORF">DMC30DRAFT_346280</name>
</gene>
<comment type="similarity">
    <text evidence="5">Belongs to the mitochondrial carrier (TC 2.A.29) family.</text>
</comment>
<keyword evidence="9" id="KW-0479">Metal-binding</keyword>
<dbReference type="PROSITE" id="PS50920">
    <property type="entry name" value="SOLCAR"/>
    <property type="match status" value="2"/>
</dbReference>
<proteinExistence type="inferred from homology"/>
<dbReference type="GO" id="GO:0005634">
    <property type="term" value="C:nucleus"/>
    <property type="evidence" value="ECO:0007669"/>
    <property type="project" value="TreeGrafter"/>
</dbReference>
<keyword evidence="15" id="KW-0464">Manganese</keyword>
<protein>
    <submittedName>
        <fullName evidence="20">DUF89 domain-containing protein</fullName>
    </submittedName>
</protein>
<keyword evidence="11" id="KW-0378">Hydrolase</keyword>
<evidence type="ECO:0000256" key="2">
    <source>
        <dbReference type="ARBA" id="ARBA00001936"/>
    </source>
</evidence>
<evidence type="ECO:0000256" key="14">
    <source>
        <dbReference type="ARBA" id="ARBA00023136"/>
    </source>
</evidence>
<dbReference type="InterPro" id="IPR036075">
    <property type="entry name" value="ARMT-1-like_metal-bd_sf"/>
</dbReference>
<evidence type="ECO:0000256" key="8">
    <source>
        <dbReference type="ARBA" id="ARBA00022692"/>
    </source>
</evidence>
<feature type="repeat" description="Solcar" evidence="17">
    <location>
        <begin position="148"/>
        <end position="234"/>
    </location>
</feature>
<evidence type="ECO:0000259" key="19">
    <source>
        <dbReference type="Pfam" id="PF01937"/>
    </source>
</evidence>
<evidence type="ECO:0000256" key="13">
    <source>
        <dbReference type="ARBA" id="ARBA00023128"/>
    </source>
</evidence>
<evidence type="ECO:0000256" key="4">
    <source>
        <dbReference type="ARBA" id="ARBA00004225"/>
    </source>
</evidence>
<comment type="cofactor">
    <cofactor evidence="2">
        <name>Mn(2+)</name>
        <dbReference type="ChEBI" id="CHEBI:29035"/>
    </cofactor>
</comment>
<evidence type="ECO:0000256" key="11">
    <source>
        <dbReference type="ARBA" id="ARBA00022801"/>
    </source>
</evidence>
<dbReference type="PANTHER" id="PTHR12260:SF6">
    <property type="entry name" value="DAMAGE-CONTROL PHOSPHATASE ARMT1"/>
    <property type="match status" value="1"/>
</dbReference>
<organism evidence="20 21">
    <name type="scientific">Rhodotorula diobovata</name>
    <dbReference type="NCBI Taxonomy" id="5288"/>
    <lineage>
        <taxon>Eukaryota</taxon>
        <taxon>Fungi</taxon>
        <taxon>Dikarya</taxon>
        <taxon>Basidiomycota</taxon>
        <taxon>Pucciniomycotina</taxon>
        <taxon>Microbotryomycetes</taxon>
        <taxon>Sporidiobolales</taxon>
        <taxon>Sporidiobolaceae</taxon>
        <taxon>Rhodotorula</taxon>
    </lineage>
</organism>
<dbReference type="InterPro" id="IPR039763">
    <property type="entry name" value="ARMT1"/>
</dbReference>
<keyword evidence="7" id="KW-0813">Transport</keyword>
<feature type="repeat" description="Solcar" evidence="17">
    <location>
        <begin position="244"/>
        <end position="330"/>
    </location>
</feature>
<comment type="subcellular location">
    <subcellularLocation>
        <location evidence="4">Mitochondrion membrane</location>
        <topology evidence="4">Multi-pass membrane protein</topology>
    </subcellularLocation>
</comment>
<keyword evidence="10" id="KW-0677">Repeat</keyword>
<keyword evidence="14 17" id="KW-0472">Membrane</keyword>